<evidence type="ECO:0000313" key="1">
    <source>
        <dbReference type="EMBL" id="MFD2969530.1"/>
    </source>
</evidence>
<dbReference type="RefSeq" id="WP_320184380.1">
    <property type="nucleotide sequence ID" value="NZ_CP138332.1"/>
</dbReference>
<comment type="caution">
    <text evidence="1">The sequence shown here is derived from an EMBL/GenBank/DDBJ whole genome shotgun (WGS) entry which is preliminary data.</text>
</comment>
<keyword evidence="2" id="KW-1185">Reference proteome</keyword>
<sequence length="41" mass="4551">MIKIFENLSAAAFLHKTGYYSLYKHIEPIGNGDGKIPIQDG</sequence>
<evidence type="ECO:0000313" key="2">
    <source>
        <dbReference type="Proteomes" id="UP001597525"/>
    </source>
</evidence>
<proteinExistence type="predicted"/>
<organism evidence="1 2">
    <name type="scientific">Sphingobacterium bambusae</name>
    <dbReference type="NCBI Taxonomy" id="662858"/>
    <lineage>
        <taxon>Bacteria</taxon>
        <taxon>Pseudomonadati</taxon>
        <taxon>Bacteroidota</taxon>
        <taxon>Sphingobacteriia</taxon>
        <taxon>Sphingobacteriales</taxon>
        <taxon>Sphingobacteriaceae</taxon>
        <taxon>Sphingobacterium</taxon>
    </lineage>
</organism>
<accession>A0ABW6BLD1</accession>
<gene>
    <name evidence="1" type="ORF">ACFS7Y_19200</name>
</gene>
<protein>
    <submittedName>
        <fullName evidence="1">Uncharacterized protein</fullName>
    </submittedName>
</protein>
<name>A0ABW6BLD1_9SPHI</name>
<reference evidence="2" key="1">
    <citation type="journal article" date="2019" name="Int. J. Syst. Evol. Microbiol.">
        <title>The Global Catalogue of Microorganisms (GCM) 10K type strain sequencing project: providing services to taxonomists for standard genome sequencing and annotation.</title>
        <authorList>
            <consortium name="The Broad Institute Genomics Platform"/>
            <consortium name="The Broad Institute Genome Sequencing Center for Infectious Disease"/>
            <person name="Wu L."/>
            <person name="Ma J."/>
        </authorList>
    </citation>
    <scope>NUCLEOTIDE SEQUENCE [LARGE SCALE GENOMIC DNA]</scope>
    <source>
        <strain evidence="2">KCTC 22814</strain>
    </source>
</reference>
<dbReference type="Proteomes" id="UP001597525">
    <property type="component" value="Unassembled WGS sequence"/>
</dbReference>
<dbReference type="EMBL" id="JBHUPB010000013">
    <property type="protein sequence ID" value="MFD2969530.1"/>
    <property type="molecule type" value="Genomic_DNA"/>
</dbReference>